<accession>A0AAR2IRL3</accession>
<dbReference type="InterPro" id="IPR010345">
    <property type="entry name" value="IL-17_fam"/>
</dbReference>
<keyword evidence="6" id="KW-1185">Reference proteome</keyword>
<protein>
    <recommendedName>
        <fullName evidence="7">Interleukin 17-like protein</fullName>
    </recommendedName>
</protein>
<comment type="similarity">
    <text evidence="2">Belongs to the IL-17 family.</text>
</comment>
<keyword evidence="3" id="KW-0964">Secreted</keyword>
<keyword evidence="4" id="KW-0732">Signal</keyword>
<dbReference type="AlphaFoldDB" id="A0AAR2IRL3"/>
<dbReference type="InterPro" id="IPR029034">
    <property type="entry name" value="Cystine-knot_cytokine"/>
</dbReference>
<dbReference type="GO" id="GO:0005576">
    <property type="term" value="C:extracellular region"/>
    <property type="evidence" value="ECO:0007669"/>
    <property type="project" value="UniProtKB-SubCell"/>
</dbReference>
<sequence length="118" mass="13450">MRDCFTCVHHDKLQRCDNENLTNFMFKTLNPGYENDSLSPWTYEDDVNDNRYPRIIRVAKCDPLGCSGLNATSEAITIEIPVFMRVKCGQHSKSNTAVYRLTLVPHTIAVGCTCIKMF</sequence>
<dbReference type="Pfam" id="PF06083">
    <property type="entry name" value="IL17"/>
    <property type="match status" value="1"/>
</dbReference>
<evidence type="ECO:0000256" key="1">
    <source>
        <dbReference type="ARBA" id="ARBA00004613"/>
    </source>
</evidence>
<dbReference type="Proteomes" id="UP001501920">
    <property type="component" value="Chromosome 9"/>
</dbReference>
<reference evidence="5 6" key="1">
    <citation type="submission" date="2020-10" db="EMBL/GenBank/DDBJ databases">
        <title>Pygocentrus nattereri (red-bellied piranha) genome, fPygNat1, primary haplotype.</title>
        <authorList>
            <person name="Myers G."/>
            <person name="Meyer A."/>
            <person name="Karagic N."/>
            <person name="Pippel M."/>
            <person name="Winkler S."/>
            <person name="Tracey A."/>
            <person name="Wood J."/>
            <person name="Formenti G."/>
            <person name="Howe K."/>
            <person name="Fedrigo O."/>
            <person name="Jarvis E.D."/>
        </authorList>
    </citation>
    <scope>NUCLEOTIDE SEQUENCE [LARGE SCALE GENOMIC DNA]</scope>
</reference>
<evidence type="ECO:0000256" key="2">
    <source>
        <dbReference type="ARBA" id="ARBA00007236"/>
    </source>
</evidence>
<evidence type="ECO:0000256" key="4">
    <source>
        <dbReference type="ARBA" id="ARBA00022729"/>
    </source>
</evidence>
<reference evidence="5" key="3">
    <citation type="submission" date="2025-09" db="UniProtKB">
        <authorList>
            <consortium name="Ensembl"/>
        </authorList>
    </citation>
    <scope>IDENTIFICATION</scope>
</reference>
<dbReference type="Gene3D" id="2.10.90.10">
    <property type="entry name" value="Cystine-knot cytokines"/>
    <property type="match status" value="1"/>
</dbReference>
<dbReference type="Ensembl" id="ENSPNAT00000079343.1">
    <property type="protein sequence ID" value="ENSPNAP00000040669.1"/>
    <property type="gene ID" value="ENSPNAG00000009707.2"/>
</dbReference>
<name>A0AAR2IRL3_PYGNA</name>
<evidence type="ECO:0000313" key="5">
    <source>
        <dbReference type="Ensembl" id="ENSPNAP00000040669.1"/>
    </source>
</evidence>
<reference evidence="5" key="2">
    <citation type="submission" date="2025-08" db="UniProtKB">
        <authorList>
            <consortium name="Ensembl"/>
        </authorList>
    </citation>
    <scope>IDENTIFICATION</scope>
</reference>
<evidence type="ECO:0000256" key="3">
    <source>
        <dbReference type="ARBA" id="ARBA00022525"/>
    </source>
</evidence>
<dbReference type="GO" id="GO:0005125">
    <property type="term" value="F:cytokine activity"/>
    <property type="evidence" value="ECO:0007669"/>
    <property type="project" value="InterPro"/>
</dbReference>
<dbReference type="SUPFAM" id="SSF57501">
    <property type="entry name" value="Cystine-knot cytokines"/>
    <property type="match status" value="1"/>
</dbReference>
<comment type="subcellular location">
    <subcellularLocation>
        <location evidence="1">Secreted</location>
    </subcellularLocation>
</comment>
<organism evidence="5 6">
    <name type="scientific">Pygocentrus nattereri</name>
    <name type="common">Red-bellied piranha</name>
    <dbReference type="NCBI Taxonomy" id="42514"/>
    <lineage>
        <taxon>Eukaryota</taxon>
        <taxon>Metazoa</taxon>
        <taxon>Chordata</taxon>
        <taxon>Craniata</taxon>
        <taxon>Vertebrata</taxon>
        <taxon>Euteleostomi</taxon>
        <taxon>Actinopterygii</taxon>
        <taxon>Neopterygii</taxon>
        <taxon>Teleostei</taxon>
        <taxon>Ostariophysi</taxon>
        <taxon>Characiformes</taxon>
        <taxon>Characoidei</taxon>
        <taxon>Pygocentrus</taxon>
    </lineage>
</organism>
<proteinExistence type="inferred from homology"/>
<evidence type="ECO:0008006" key="7">
    <source>
        <dbReference type="Google" id="ProtNLM"/>
    </source>
</evidence>
<evidence type="ECO:0000313" key="6">
    <source>
        <dbReference type="Proteomes" id="UP001501920"/>
    </source>
</evidence>